<dbReference type="GO" id="GO:0003677">
    <property type="term" value="F:DNA binding"/>
    <property type="evidence" value="ECO:0007669"/>
    <property type="project" value="UniProtKB-KW"/>
</dbReference>
<comment type="caution">
    <text evidence="5">The sequence shown here is derived from an EMBL/GenBank/DDBJ whole genome shotgun (WGS) entry which is preliminary data.</text>
</comment>
<dbReference type="SUPFAM" id="SSF46689">
    <property type="entry name" value="Homeodomain-like"/>
    <property type="match status" value="1"/>
</dbReference>
<dbReference type="Pfam" id="PF01418">
    <property type="entry name" value="HTH_6"/>
    <property type="match status" value="1"/>
</dbReference>
<keyword evidence="1" id="KW-0805">Transcription regulation</keyword>
<evidence type="ECO:0000313" key="5">
    <source>
        <dbReference type="EMBL" id="NKC67145.1"/>
    </source>
</evidence>
<dbReference type="InterPro" id="IPR035472">
    <property type="entry name" value="RpiR-like_SIS"/>
</dbReference>
<dbReference type="PANTHER" id="PTHR30514:SF21">
    <property type="entry name" value="RPIR-FAMILY TRANSCRIPTIONAL REGULATOR"/>
    <property type="match status" value="1"/>
</dbReference>
<accession>A0A7X6D7J5</accession>
<dbReference type="EMBL" id="JAAVMB010000002">
    <property type="protein sequence ID" value="NKC67145.1"/>
    <property type="molecule type" value="Genomic_DNA"/>
</dbReference>
<protein>
    <submittedName>
        <fullName evidence="5">MurR/RpiR family transcriptional regulator</fullName>
    </submittedName>
</protein>
<reference evidence="5 6" key="1">
    <citation type="submission" date="2020-03" db="EMBL/GenBank/DDBJ databases">
        <title>Bacterial samples isolated from urine from healthy bovine heifers (Gyr breed).</title>
        <authorList>
            <person name="Giannattasio-Ferraz S."/>
            <person name="Maskeri L."/>
            <person name="Penido A."/>
            <person name="Barbosa-Stancioli E.F."/>
            <person name="Putonti C."/>
        </authorList>
    </citation>
    <scope>NUCLEOTIDE SEQUENCE [LARGE SCALE GENOMIC DNA]</scope>
    <source>
        <strain evidence="5 6">UFMG-H7</strain>
    </source>
</reference>
<dbReference type="Proteomes" id="UP000521358">
    <property type="component" value="Unassembled WGS sequence"/>
</dbReference>
<name>A0A7X6D7J5_9ENTE</name>
<evidence type="ECO:0000256" key="2">
    <source>
        <dbReference type="ARBA" id="ARBA00023125"/>
    </source>
</evidence>
<dbReference type="AlphaFoldDB" id="A0A7X6D7J5"/>
<dbReference type="GO" id="GO:0097367">
    <property type="term" value="F:carbohydrate derivative binding"/>
    <property type="evidence" value="ECO:0007669"/>
    <property type="project" value="InterPro"/>
</dbReference>
<evidence type="ECO:0000256" key="3">
    <source>
        <dbReference type="ARBA" id="ARBA00023163"/>
    </source>
</evidence>
<dbReference type="InterPro" id="IPR001347">
    <property type="entry name" value="SIS_dom"/>
</dbReference>
<dbReference type="GO" id="GO:1901135">
    <property type="term" value="P:carbohydrate derivative metabolic process"/>
    <property type="evidence" value="ECO:0007669"/>
    <property type="project" value="InterPro"/>
</dbReference>
<sequence length="231" mass="26359">MDIQALGEKFQLNQNEIAILTYIKEHRNDKNLSIRKVAKDNFSSPSSIVSMCQKMGFSGYSELLYYMVGATNLTFSLHQRSDVIKDYGDEFSRLMKKNKENHIMILSSGMSSHIADYMSDYLNLHHFRATTSSHLQLIRSNQKENTLIIAISNSGETKRLLELVKQAHTNKLDIISFVGNSRSSLAKESTLAISSDTNSAYSYQDYYPQLFFGTSLNNFELLMSYTLSIWN</sequence>
<dbReference type="CDD" id="cd05013">
    <property type="entry name" value="SIS_RpiR"/>
    <property type="match status" value="1"/>
</dbReference>
<dbReference type="RefSeq" id="WP_167806399.1">
    <property type="nucleotide sequence ID" value="NZ_JAAVMB010000002.1"/>
</dbReference>
<dbReference type="PROSITE" id="PS51464">
    <property type="entry name" value="SIS"/>
    <property type="match status" value="1"/>
</dbReference>
<evidence type="ECO:0000313" key="6">
    <source>
        <dbReference type="Proteomes" id="UP000521358"/>
    </source>
</evidence>
<dbReference type="InterPro" id="IPR046348">
    <property type="entry name" value="SIS_dom_sf"/>
</dbReference>
<keyword evidence="3" id="KW-0804">Transcription</keyword>
<organism evidence="5 6">
    <name type="scientific">Vagococcus fluvialis</name>
    <dbReference type="NCBI Taxonomy" id="2738"/>
    <lineage>
        <taxon>Bacteria</taxon>
        <taxon>Bacillati</taxon>
        <taxon>Bacillota</taxon>
        <taxon>Bacilli</taxon>
        <taxon>Lactobacillales</taxon>
        <taxon>Enterococcaceae</taxon>
        <taxon>Vagococcus</taxon>
    </lineage>
</organism>
<dbReference type="GO" id="GO:0003700">
    <property type="term" value="F:DNA-binding transcription factor activity"/>
    <property type="evidence" value="ECO:0007669"/>
    <property type="project" value="InterPro"/>
</dbReference>
<keyword evidence="2" id="KW-0238">DNA-binding</keyword>
<dbReference type="InterPro" id="IPR000281">
    <property type="entry name" value="HTH_RpiR"/>
</dbReference>
<dbReference type="Pfam" id="PF01380">
    <property type="entry name" value="SIS"/>
    <property type="match status" value="1"/>
</dbReference>
<dbReference type="SUPFAM" id="SSF53697">
    <property type="entry name" value="SIS domain"/>
    <property type="match status" value="1"/>
</dbReference>
<gene>
    <name evidence="5" type="ORF">HED35_03475</name>
</gene>
<dbReference type="InterPro" id="IPR047640">
    <property type="entry name" value="RpiR-like"/>
</dbReference>
<dbReference type="Gene3D" id="3.40.50.10490">
    <property type="entry name" value="Glucose-6-phosphate isomerase like protein, domain 1"/>
    <property type="match status" value="1"/>
</dbReference>
<proteinExistence type="predicted"/>
<dbReference type="PANTHER" id="PTHR30514">
    <property type="entry name" value="GLUCOKINASE"/>
    <property type="match status" value="1"/>
</dbReference>
<dbReference type="InterPro" id="IPR009057">
    <property type="entry name" value="Homeodomain-like_sf"/>
</dbReference>
<evidence type="ECO:0000259" key="4">
    <source>
        <dbReference type="PROSITE" id="PS51464"/>
    </source>
</evidence>
<evidence type="ECO:0000256" key="1">
    <source>
        <dbReference type="ARBA" id="ARBA00023015"/>
    </source>
</evidence>
<feature type="domain" description="SIS" evidence="4">
    <location>
        <begin position="91"/>
        <end position="231"/>
    </location>
</feature>
<dbReference type="InterPro" id="IPR036388">
    <property type="entry name" value="WH-like_DNA-bd_sf"/>
</dbReference>
<dbReference type="Gene3D" id="1.10.10.10">
    <property type="entry name" value="Winged helix-like DNA-binding domain superfamily/Winged helix DNA-binding domain"/>
    <property type="match status" value="1"/>
</dbReference>